<feature type="domain" description="GSCFA" evidence="1">
    <location>
        <begin position="26"/>
        <end position="260"/>
    </location>
</feature>
<evidence type="ECO:0000313" key="3">
    <source>
        <dbReference type="Proteomes" id="UP000823597"/>
    </source>
</evidence>
<dbReference type="EMBL" id="JADIME010000023">
    <property type="protein sequence ID" value="MBO8464774.1"/>
    <property type="molecule type" value="Genomic_DNA"/>
</dbReference>
<reference evidence="2" key="2">
    <citation type="journal article" date="2021" name="PeerJ">
        <title>Extensive microbial diversity within the chicken gut microbiome revealed by metagenomics and culture.</title>
        <authorList>
            <person name="Gilroy R."/>
            <person name="Ravi A."/>
            <person name="Getino M."/>
            <person name="Pursley I."/>
            <person name="Horton D.L."/>
            <person name="Alikhan N.F."/>
            <person name="Baker D."/>
            <person name="Gharbi K."/>
            <person name="Hall N."/>
            <person name="Watson M."/>
            <person name="Adriaenssens E.M."/>
            <person name="Foster-Nyarko E."/>
            <person name="Jarju S."/>
            <person name="Secka A."/>
            <person name="Antonio M."/>
            <person name="Oren A."/>
            <person name="Chaudhuri R.R."/>
            <person name="La Ragione R."/>
            <person name="Hildebrand F."/>
            <person name="Pallen M.J."/>
        </authorList>
    </citation>
    <scope>NUCLEOTIDE SEQUENCE</scope>
    <source>
        <strain evidence="2">10037</strain>
    </source>
</reference>
<comment type="caution">
    <text evidence="2">The sequence shown here is derived from an EMBL/GenBank/DDBJ whole genome shotgun (WGS) entry which is preliminary data.</text>
</comment>
<dbReference type="Pfam" id="PF08885">
    <property type="entry name" value="GSCFA"/>
    <property type="match status" value="1"/>
</dbReference>
<sequence>MTMIRTSTPVETGKLPSQLGYKDCFTLLGSCFSDEIAGIMDSLFFNMMSNPTGTLYNPASIAAVIRRMDSREHFTMDDVEEIGNGIAAYSSFWHHSRFADTCPEEFLSKANDFMDKAAGHFGKSSVVIVTFGTSWAYRHEKKDIIVANCLKHDAREFKRFFLSPEETARIWSEEIIPAHKDKTWIFTVSPIRHLKDGLHGNALSKAALLAACEEICSRHSSCHYFPAFEIMNDELRDYRYYADDLVHPSTLAVRIIWEKFRSYAFTPETVALMDEAAKIRSGLEHRPLFPGLQDNAAFHEKYLKMKEDFLKKAMP</sequence>
<dbReference type="Proteomes" id="UP000823597">
    <property type="component" value="Unassembled WGS sequence"/>
</dbReference>
<reference evidence="2" key="1">
    <citation type="submission" date="2020-10" db="EMBL/GenBank/DDBJ databases">
        <authorList>
            <person name="Gilroy R."/>
        </authorList>
    </citation>
    <scope>NUCLEOTIDE SEQUENCE</scope>
    <source>
        <strain evidence="2">10037</strain>
    </source>
</reference>
<accession>A0A9D9I2H9</accession>
<protein>
    <submittedName>
        <fullName evidence="2">GSCFA domain-containing protein</fullName>
    </submittedName>
</protein>
<proteinExistence type="predicted"/>
<dbReference type="AlphaFoldDB" id="A0A9D9I2H9"/>
<gene>
    <name evidence="2" type="ORF">IAB93_02100</name>
</gene>
<evidence type="ECO:0000313" key="2">
    <source>
        <dbReference type="EMBL" id="MBO8464774.1"/>
    </source>
</evidence>
<evidence type="ECO:0000259" key="1">
    <source>
        <dbReference type="Pfam" id="PF08885"/>
    </source>
</evidence>
<dbReference type="InterPro" id="IPR014982">
    <property type="entry name" value="GSCFA"/>
</dbReference>
<dbReference type="SUPFAM" id="SSF52266">
    <property type="entry name" value="SGNH hydrolase"/>
    <property type="match status" value="1"/>
</dbReference>
<organism evidence="2 3">
    <name type="scientific">Candidatus Merdivivens pullistercoris</name>
    <dbReference type="NCBI Taxonomy" id="2840873"/>
    <lineage>
        <taxon>Bacteria</taxon>
        <taxon>Pseudomonadati</taxon>
        <taxon>Bacteroidota</taxon>
        <taxon>Bacteroidia</taxon>
        <taxon>Bacteroidales</taxon>
        <taxon>Muribaculaceae</taxon>
        <taxon>Muribaculaceae incertae sedis</taxon>
        <taxon>Candidatus Merdivivens</taxon>
    </lineage>
</organism>
<name>A0A9D9I2H9_9BACT</name>